<keyword evidence="3" id="KW-1185">Reference proteome</keyword>
<dbReference type="Proteomes" id="UP000215738">
    <property type="component" value="Unassembled WGS sequence"/>
</dbReference>
<sequence>MKMNSYKIQILQNPISKKFYGEVWIDDVREYCTCNPMMSEIIAIKATNKAIDIINMTKELKGIKKLPMLQEKLGVPAIEWKNPMLSAVIKSERGKPIHKVQHCQFDEEGNLSIKLDRQTRHHSVLTFDLASIEKLKTLLLKGKKK</sequence>
<dbReference type="Proteomes" id="UP000254507">
    <property type="component" value="Unassembled WGS sequence"/>
</dbReference>
<dbReference type="AlphaFoldDB" id="A0A263HCT5"/>
<dbReference type="EMBL" id="UFSB01000001">
    <property type="protein sequence ID" value="SUU35935.1"/>
    <property type="molecule type" value="Genomic_DNA"/>
</dbReference>
<accession>A0A263HCT5</accession>
<name>A0A263HCT5_9PAST</name>
<evidence type="ECO:0000313" key="4">
    <source>
        <dbReference type="Proteomes" id="UP000254507"/>
    </source>
</evidence>
<gene>
    <name evidence="1" type="ORF">CFY87_03845</name>
    <name evidence="2" type="ORF">NCTC10851_01043</name>
</gene>
<proteinExistence type="predicted"/>
<reference evidence="2 4" key="2">
    <citation type="submission" date="2018-06" db="EMBL/GenBank/DDBJ databases">
        <authorList>
            <consortium name="Pathogen Informatics"/>
            <person name="Doyle S."/>
        </authorList>
    </citation>
    <scope>NUCLEOTIDE SEQUENCE [LARGE SCALE GENOMIC DNA]</scope>
    <source>
        <strain evidence="2 4">NCTC10851</strain>
    </source>
</reference>
<evidence type="ECO:0000313" key="3">
    <source>
        <dbReference type="Proteomes" id="UP000215738"/>
    </source>
</evidence>
<protein>
    <submittedName>
        <fullName evidence="2">Uncharacterized protein</fullName>
    </submittedName>
</protein>
<dbReference type="InParanoid" id="A0A263HCT5"/>
<evidence type="ECO:0000313" key="2">
    <source>
        <dbReference type="EMBL" id="SUU35935.1"/>
    </source>
</evidence>
<reference evidence="1 3" key="1">
    <citation type="submission" date="2017-07" db="EMBL/GenBank/DDBJ databases">
        <title>Virulence factors identified in Actinobacillus seminis.</title>
        <authorList>
            <person name="Negrete-Abascal E."/>
            <person name="Vaca-Pacheco S."/>
            <person name="Montes-Garcia F."/>
            <person name="Leyto-Gil A.M."/>
            <person name="Fragoso-Garcia E."/>
            <person name="Carvente-Garcia R."/>
            <person name="Perez-Agueros S."/>
            <person name="Castelan-Sanchez H.G."/>
            <person name="Garcia-Molina A."/>
            <person name="Villamar T.E."/>
            <person name="Vazquez-Cruz C."/>
        </authorList>
    </citation>
    <scope>NUCLEOTIDE SEQUENCE [LARGE SCALE GENOMIC DNA]</scope>
    <source>
        <strain evidence="1 3">ATCC 15768</strain>
    </source>
</reference>
<organism evidence="2 4">
    <name type="scientific">Actinobacillus seminis</name>
    <dbReference type="NCBI Taxonomy" id="722"/>
    <lineage>
        <taxon>Bacteria</taxon>
        <taxon>Pseudomonadati</taxon>
        <taxon>Pseudomonadota</taxon>
        <taxon>Gammaproteobacteria</taxon>
        <taxon>Pasteurellales</taxon>
        <taxon>Pasteurellaceae</taxon>
        <taxon>Actinobacillus</taxon>
    </lineage>
</organism>
<evidence type="ECO:0000313" key="1">
    <source>
        <dbReference type="EMBL" id="OZN25284.1"/>
    </source>
</evidence>
<dbReference type="EMBL" id="NLFK01000003">
    <property type="protein sequence ID" value="OZN25284.1"/>
    <property type="molecule type" value="Genomic_DNA"/>
</dbReference>